<keyword evidence="2" id="KW-1185">Reference proteome</keyword>
<sequence>MVLTWLNNDLREGDESFVERNAITAIAFGVYNTGPVKVAVGPETARDGTLFLDLTTRGMLWAAIVSAVIFTTIQVQDLRDPECDRARGRRSAHCFSPLAMITLIRASGRLSTLRQQSMHDPMFSTRTSLSN</sequence>
<protein>
    <submittedName>
        <fullName evidence="1">Uncharacterized protein</fullName>
    </submittedName>
</protein>
<name>A0A4Q4T4Q1_9PEZI</name>
<dbReference type="STRING" id="155417.A0A4Q4T4Q1"/>
<evidence type="ECO:0000313" key="2">
    <source>
        <dbReference type="Proteomes" id="UP000293360"/>
    </source>
</evidence>
<proteinExistence type="predicted"/>
<dbReference type="OrthoDB" id="434972at2759"/>
<evidence type="ECO:0000313" key="1">
    <source>
        <dbReference type="EMBL" id="RYP00599.1"/>
    </source>
</evidence>
<dbReference type="Proteomes" id="UP000293360">
    <property type="component" value="Unassembled WGS sequence"/>
</dbReference>
<accession>A0A4Q4T4Q1</accession>
<reference evidence="1 2" key="1">
    <citation type="submission" date="2018-06" db="EMBL/GenBank/DDBJ databases">
        <title>Complete Genomes of Monosporascus.</title>
        <authorList>
            <person name="Robinson A.J."/>
            <person name="Natvig D.O."/>
        </authorList>
    </citation>
    <scope>NUCLEOTIDE SEQUENCE [LARGE SCALE GENOMIC DNA]</scope>
    <source>
        <strain evidence="1 2">CBS 110550</strain>
    </source>
</reference>
<dbReference type="EMBL" id="QJNU01000381">
    <property type="protein sequence ID" value="RYP00599.1"/>
    <property type="molecule type" value="Genomic_DNA"/>
</dbReference>
<dbReference type="AlphaFoldDB" id="A0A4Q4T4Q1"/>
<organism evidence="1 2">
    <name type="scientific">Monosporascus ibericus</name>
    <dbReference type="NCBI Taxonomy" id="155417"/>
    <lineage>
        <taxon>Eukaryota</taxon>
        <taxon>Fungi</taxon>
        <taxon>Dikarya</taxon>
        <taxon>Ascomycota</taxon>
        <taxon>Pezizomycotina</taxon>
        <taxon>Sordariomycetes</taxon>
        <taxon>Xylariomycetidae</taxon>
        <taxon>Xylariales</taxon>
        <taxon>Xylariales incertae sedis</taxon>
        <taxon>Monosporascus</taxon>
    </lineage>
</organism>
<comment type="caution">
    <text evidence="1">The sequence shown here is derived from an EMBL/GenBank/DDBJ whole genome shotgun (WGS) entry which is preliminary data.</text>
</comment>
<gene>
    <name evidence="1" type="ORF">DL764_006473</name>
</gene>